<dbReference type="EMBL" id="CM055763">
    <property type="protein sequence ID" value="KAJ7985325.1"/>
    <property type="molecule type" value="Genomic_DNA"/>
</dbReference>
<organism evidence="1 2">
    <name type="scientific">Dallia pectoralis</name>
    <name type="common">Alaska blackfish</name>
    <dbReference type="NCBI Taxonomy" id="75939"/>
    <lineage>
        <taxon>Eukaryota</taxon>
        <taxon>Metazoa</taxon>
        <taxon>Chordata</taxon>
        <taxon>Craniata</taxon>
        <taxon>Vertebrata</taxon>
        <taxon>Euteleostomi</taxon>
        <taxon>Actinopterygii</taxon>
        <taxon>Neopterygii</taxon>
        <taxon>Teleostei</taxon>
        <taxon>Protacanthopterygii</taxon>
        <taxon>Esociformes</taxon>
        <taxon>Umbridae</taxon>
        <taxon>Dallia</taxon>
    </lineage>
</organism>
<keyword evidence="2" id="KW-1185">Reference proteome</keyword>
<sequence>MRAHLRCKSYFSSRYETFRVTLTKNNSPPYPDSAPLQTGSADGVKVSQWPPSLTVTRGQRANLSCRFQATSYGVEWFKMKGGRRILVPDSAGQSSLVITDVCVEDEGVYFCEVNVLHRDPELGNGTKLIVLVPSNTQTYQWALVCVTGGFHPNHVTLIWTHRTAEHGPRHLVGSRCSPGVARRHINQSHGRYPEILTQTQVEDCYQATYMLRN</sequence>
<protein>
    <submittedName>
        <fullName evidence="1">Uncharacterized protein</fullName>
    </submittedName>
</protein>
<dbReference type="Proteomes" id="UP001157502">
    <property type="component" value="Chromosome 36"/>
</dbReference>
<accession>A0ACC2F217</accession>
<evidence type="ECO:0000313" key="1">
    <source>
        <dbReference type="EMBL" id="KAJ7985325.1"/>
    </source>
</evidence>
<name>A0ACC2F217_DALPE</name>
<reference evidence="1" key="1">
    <citation type="submission" date="2021-05" db="EMBL/GenBank/DDBJ databases">
        <authorList>
            <person name="Pan Q."/>
            <person name="Jouanno E."/>
            <person name="Zahm M."/>
            <person name="Klopp C."/>
            <person name="Cabau C."/>
            <person name="Louis A."/>
            <person name="Berthelot C."/>
            <person name="Parey E."/>
            <person name="Roest Crollius H."/>
            <person name="Montfort J."/>
            <person name="Robinson-Rechavi M."/>
            <person name="Bouchez O."/>
            <person name="Lampietro C."/>
            <person name="Lopez Roques C."/>
            <person name="Donnadieu C."/>
            <person name="Postlethwait J."/>
            <person name="Bobe J."/>
            <person name="Dillon D."/>
            <person name="Chandos A."/>
            <person name="von Hippel F."/>
            <person name="Guiguen Y."/>
        </authorList>
    </citation>
    <scope>NUCLEOTIDE SEQUENCE</scope>
    <source>
        <strain evidence="1">YG-Jan2019</strain>
    </source>
</reference>
<comment type="caution">
    <text evidence="1">The sequence shown here is derived from an EMBL/GenBank/DDBJ whole genome shotgun (WGS) entry which is preliminary data.</text>
</comment>
<evidence type="ECO:0000313" key="2">
    <source>
        <dbReference type="Proteomes" id="UP001157502"/>
    </source>
</evidence>
<gene>
    <name evidence="1" type="ORF">DPEC_G00350900</name>
</gene>
<proteinExistence type="predicted"/>